<keyword evidence="3" id="KW-1185">Reference proteome</keyword>
<reference evidence="2 3" key="1">
    <citation type="submission" date="2015-09" db="EMBL/GenBank/DDBJ databases">
        <title>Genome sequence of Oxobacter pfennigii DSM 3222.</title>
        <authorList>
            <person name="Poehlein A."/>
            <person name="Bengelsdorf F.R."/>
            <person name="Schiel-Bengelsdorf B."/>
            <person name="Duerre P."/>
            <person name="Daniel R."/>
        </authorList>
    </citation>
    <scope>NUCLEOTIDE SEQUENCE [LARGE SCALE GENOMIC DNA]</scope>
    <source>
        <strain evidence="2 3">DSM 3222</strain>
    </source>
</reference>
<feature type="domain" description="DUF3786" evidence="1">
    <location>
        <begin position="26"/>
        <end position="198"/>
    </location>
</feature>
<dbReference type="OrthoDB" id="159408at2"/>
<dbReference type="Proteomes" id="UP000050326">
    <property type="component" value="Unassembled WGS sequence"/>
</dbReference>
<dbReference type="Pfam" id="PF12654">
    <property type="entry name" value="DUF3786"/>
    <property type="match status" value="1"/>
</dbReference>
<dbReference type="InterPro" id="IPR024264">
    <property type="entry name" value="DUF3786"/>
</dbReference>
<proteinExistence type="predicted"/>
<dbReference type="AlphaFoldDB" id="A0A0N8NT45"/>
<comment type="caution">
    <text evidence="2">The sequence shown here is derived from an EMBL/GenBank/DDBJ whole genome shotgun (WGS) entry which is preliminary data.</text>
</comment>
<gene>
    <name evidence="2" type="ORF">OXPF_26680</name>
</gene>
<evidence type="ECO:0000259" key="1">
    <source>
        <dbReference type="Pfam" id="PF12654"/>
    </source>
</evidence>
<sequence>MESNLMNAYLTAYKIACHQFKERSYEEIALNSNSTYDANKNSIQLKYLNKEYIIDCSTGEIYMAEGNSEVPVTVKVLILHYLLHSKSALLKGKTISFKEVQGGGAIYYQAFSKRAVAPMIKTFANNPEGLYKASERLDGTIEKFGHGSVTLKIFPMVPVTYVIWQGDDEVPPSGTILFDESVENFLPVEDIVLAASYGVYEMIKLAKS</sequence>
<organism evidence="2 3">
    <name type="scientific">Oxobacter pfennigii</name>
    <dbReference type="NCBI Taxonomy" id="36849"/>
    <lineage>
        <taxon>Bacteria</taxon>
        <taxon>Bacillati</taxon>
        <taxon>Bacillota</taxon>
        <taxon>Clostridia</taxon>
        <taxon>Eubacteriales</taxon>
        <taxon>Clostridiaceae</taxon>
        <taxon>Oxobacter</taxon>
    </lineage>
</organism>
<dbReference type="STRING" id="36849.OXPF_26680"/>
<protein>
    <recommendedName>
        <fullName evidence="1">DUF3786 domain-containing protein</fullName>
    </recommendedName>
</protein>
<evidence type="ECO:0000313" key="3">
    <source>
        <dbReference type="Proteomes" id="UP000050326"/>
    </source>
</evidence>
<dbReference type="RefSeq" id="WP_054875695.1">
    <property type="nucleotide sequence ID" value="NZ_LKET01000035.1"/>
</dbReference>
<evidence type="ECO:0000313" key="2">
    <source>
        <dbReference type="EMBL" id="KPU43808.1"/>
    </source>
</evidence>
<accession>A0A0N8NT45</accession>
<dbReference type="EMBL" id="LKET01000035">
    <property type="protein sequence ID" value="KPU43808.1"/>
    <property type="molecule type" value="Genomic_DNA"/>
</dbReference>
<name>A0A0N8NT45_9CLOT</name>